<name>E9HUH0_DAPPU</name>
<keyword evidence="2" id="KW-1185">Reference proteome</keyword>
<evidence type="ECO:0000313" key="2">
    <source>
        <dbReference type="Proteomes" id="UP000000305"/>
    </source>
</evidence>
<evidence type="ECO:0000313" key="1">
    <source>
        <dbReference type="EMBL" id="EFX64612.1"/>
    </source>
</evidence>
<dbReference type="Proteomes" id="UP000000305">
    <property type="component" value="Unassembled WGS sequence"/>
</dbReference>
<dbReference type="OrthoDB" id="1034557at2759"/>
<dbReference type="KEGG" id="dpx:DAPPUDRAFT_266093"/>
<dbReference type="eggNOG" id="KOG1266">
    <property type="taxonomic scope" value="Eukaryota"/>
</dbReference>
<sequence>MAGSTEENRKSLKVVQQRDVPGIDAAYLAMDTEEGVEVVWNEVRFSERKNFKAQEEKISGPGTGISCKDSVYREL</sequence>
<reference evidence="1 2" key="1">
    <citation type="journal article" date="2011" name="Science">
        <title>The ecoresponsive genome of Daphnia pulex.</title>
        <authorList>
            <person name="Colbourne J.K."/>
            <person name="Pfrender M.E."/>
            <person name="Gilbert D."/>
            <person name="Thomas W.K."/>
            <person name="Tucker A."/>
            <person name="Oakley T.H."/>
            <person name="Tokishita S."/>
            <person name="Aerts A."/>
            <person name="Arnold G.J."/>
            <person name="Basu M.K."/>
            <person name="Bauer D.J."/>
            <person name="Caceres C.E."/>
            <person name="Carmel L."/>
            <person name="Casola C."/>
            <person name="Choi J.H."/>
            <person name="Detter J.C."/>
            <person name="Dong Q."/>
            <person name="Dusheyko S."/>
            <person name="Eads B.D."/>
            <person name="Frohlich T."/>
            <person name="Geiler-Samerotte K.A."/>
            <person name="Gerlach D."/>
            <person name="Hatcher P."/>
            <person name="Jogdeo S."/>
            <person name="Krijgsveld J."/>
            <person name="Kriventseva E.V."/>
            <person name="Kultz D."/>
            <person name="Laforsch C."/>
            <person name="Lindquist E."/>
            <person name="Lopez J."/>
            <person name="Manak J.R."/>
            <person name="Muller J."/>
            <person name="Pangilinan J."/>
            <person name="Patwardhan R.P."/>
            <person name="Pitluck S."/>
            <person name="Pritham E.J."/>
            <person name="Rechtsteiner A."/>
            <person name="Rho M."/>
            <person name="Rogozin I.B."/>
            <person name="Sakarya O."/>
            <person name="Salamov A."/>
            <person name="Schaack S."/>
            <person name="Shapiro H."/>
            <person name="Shiga Y."/>
            <person name="Skalitzky C."/>
            <person name="Smith Z."/>
            <person name="Souvorov A."/>
            <person name="Sung W."/>
            <person name="Tang Z."/>
            <person name="Tsuchiya D."/>
            <person name="Tu H."/>
            <person name="Vos H."/>
            <person name="Wang M."/>
            <person name="Wolf Y.I."/>
            <person name="Yamagata H."/>
            <person name="Yamada T."/>
            <person name="Ye Y."/>
            <person name="Shaw J.R."/>
            <person name="Andrews J."/>
            <person name="Crease T.J."/>
            <person name="Tang H."/>
            <person name="Lucas S.M."/>
            <person name="Robertson H.M."/>
            <person name="Bork P."/>
            <person name="Koonin E.V."/>
            <person name="Zdobnov E.M."/>
            <person name="Grigoriev I.V."/>
            <person name="Lynch M."/>
            <person name="Boore J.L."/>
        </authorList>
    </citation>
    <scope>NUCLEOTIDE SEQUENCE [LARGE SCALE GENOMIC DNA]</scope>
</reference>
<dbReference type="InParanoid" id="E9HUH0"/>
<dbReference type="AlphaFoldDB" id="E9HUH0"/>
<dbReference type="HOGENOM" id="CLU_2673601_0_0_1"/>
<proteinExistence type="predicted"/>
<protein>
    <submittedName>
        <fullName evidence="1">Uncharacterized protein</fullName>
    </submittedName>
</protein>
<accession>E9HUH0</accession>
<dbReference type="STRING" id="6669.E9HUH0"/>
<dbReference type="Gene3D" id="3.30.200.20">
    <property type="entry name" value="Phosphorylase Kinase, domain 1"/>
    <property type="match status" value="1"/>
</dbReference>
<organism evidence="1 2">
    <name type="scientific">Daphnia pulex</name>
    <name type="common">Water flea</name>
    <dbReference type="NCBI Taxonomy" id="6669"/>
    <lineage>
        <taxon>Eukaryota</taxon>
        <taxon>Metazoa</taxon>
        <taxon>Ecdysozoa</taxon>
        <taxon>Arthropoda</taxon>
        <taxon>Crustacea</taxon>
        <taxon>Branchiopoda</taxon>
        <taxon>Diplostraca</taxon>
        <taxon>Cladocera</taxon>
        <taxon>Anomopoda</taxon>
        <taxon>Daphniidae</taxon>
        <taxon>Daphnia</taxon>
    </lineage>
</organism>
<gene>
    <name evidence="1" type="ORF">DAPPUDRAFT_266093</name>
</gene>
<dbReference type="EMBL" id="GL732810">
    <property type="protein sequence ID" value="EFX64612.1"/>
    <property type="molecule type" value="Genomic_DNA"/>
</dbReference>